<reference evidence="1 2" key="1">
    <citation type="journal article" date="2011" name="J. Bacteriol.">
        <title>Genome sequence of Chthoniobacter flavus Ellin428, an aerobic heterotrophic soil bacterium.</title>
        <authorList>
            <person name="Kant R."/>
            <person name="van Passel M.W."/>
            <person name="Palva A."/>
            <person name="Lucas S."/>
            <person name="Lapidus A."/>
            <person name="Glavina Del Rio T."/>
            <person name="Dalin E."/>
            <person name="Tice H."/>
            <person name="Bruce D."/>
            <person name="Goodwin L."/>
            <person name="Pitluck S."/>
            <person name="Larimer F.W."/>
            <person name="Land M.L."/>
            <person name="Hauser L."/>
            <person name="Sangwan P."/>
            <person name="de Vos W.M."/>
            <person name="Janssen P.H."/>
            <person name="Smidt H."/>
        </authorList>
    </citation>
    <scope>NUCLEOTIDE SEQUENCE [LARGE SCALE GENOMIC DNA]</scope>
    <source>
        <strain evidence="1 2">Ellin428</strain>
    </source>
</reference>
<gene>
    <name evidence="1" type="ORF">CfE428DRAFT_2698</name>
</gene>
<dbReference type="EMBL" id="ABVL01000007">
    <property type="protein sequence ID" value="EDY19522.1"/>
    <property type="molecule type" value="Genomic_DNA"/>
</dbReference>
<dbReference type="AlphaFoldDB" id="B4D1B0"/>
<organism evidence="1 2">
    <name type="scientific">Chthoniobacter flavus Ellin428</name>
    <dbReference type="NCBI Taxonomy" id="497964"/>
    <lineage>
        <taxon>Bacteria</taxon>
        <taxon>Pseudomonadati</taxon>
        <taxon>Verrucomicrobiota</taxon>
        <taxon>Spartobacteria</taxon>
        <taxon>Chthoniobacterales</taxon>
        <taxon>Chthoniobacteraceae</taxon>
        <taxon>Chthoniobacter</taxon>
    </lineage>
</organism>
<comment type="caution">
    <text evidence="1">The sequence shown here is derived from an EMBL/GenBank/DDBJ whole genome shotgun (WGS) entry which is preliminary data.</text>
</comment>
<protein>
    <submittedName>
        <fullName evidence="1">Uncharacterized protein</fullName>
    </submittedName>
</protein>
<sequence length="216" mass="23604">MLWAMPDEPAPPQRPVAQTVDPKSILFSLPTLSDDLPELEQVQGRPEPGALILHEDDWSQLEFFSPDRLAEVEQMLRAYKPFEAANRVGAGWKKPFVRKIARQPVVRGSRIPDRLASLVGAQVALAPILMSAPSVGGRVKNGFSIPLGGNVTLYGYEDDAGIAVLGASLGRDPVDHKLTEAFARLNAAEGLILVDWRQQLVLTAIEADGNIRVWQP</sequence>
<dbReference type="InParanoid" id="B4D1B0"/>
<dbReference type="STRING" id="497964.CfE428DRAFT_2698"/>
<dbReference type="eggNOG" id="ENOG50324SX">
    <property type="taxonomic scope" value="Bacteria"/>
</dbReference>
<evidence type="ECO:0000313" key="1">
    <source>
        <dbReference type="EMBL" id="EDY19522.1"/>
    </source>
</evidence>
<keyword evidence="2" id="KW-1185">Reference proteome</keyword>
<dbReference type="Proteomes" id="UP000005824">
    <property type="component" value="Unassembled WGS sequence"/>
</dbReference>
<name>B4D1B0_9BACT</name>
<evidence type="ECO:0000313" key="2">
    <source>
        <dbReference type="Proteomes" id="UP000005824"/>
    </source>
</evidence>
<accession>B4D1B0</accession>
<proteinExistence type="predicted"/>